<sequence length="232" mass="24020">MRQIRGVVLDKDGTLFDFQATWGAWSRGMIEAEAGGDEALAARLAEALGYDLDSGRFRPDSVVIASTVETVAEAMLAVLPPTDRAALIDRMNARAAGAPQVAVPGLRPALERLAGQGVALGIATNDTEAPARVHLREAGVDDLFPFVAGYDSGWGGKPEAGQLLAFAEAQGLDPADCAMVGDSLHDLHAARVAGMRAVAVLTGVADRAELAPAADVVLESLADLPDWVAAQG</sequence>
<dbReference type="PANTHER" id="PTHR43434:SF1">
    <property type="entry name" value="PHOSPHOGLYCOLATE PHOSPHATASE"/>
    <property type="match status" value="1"/>
</dbReference>
<dbReference type="Gene3D" id="3.40.50.1000">
    <property type="entry name" value="HAD superfamily/HAD-like"/>
    <property type="match status" value="1"/>
</dbReference>
<dbReference type="GO" id="GO:0008967">
    <property type="term" value="F:phosphoglycolate phosphatase activity"/>
    <property type="evidence" value="ECO:0007669"/>
    <property type="project" value="UniProtKB-EC"/>
</dbReference>
<protein>
    <recommendedName>
        <fullName evidence="4">phosphoglycolate phosphatase</fullName>
        <ecNumber evidence="4">3.1.3.18</ecNumber>
    </recommendedName>
</protein>
<reference evidence="5 6" key="1">
    <citation type="submission" date="2019-06" db="EMBL/GenBank/DDBJ databases">
        <authorList>
            <person name="Jiang L."/>
        </authorList>
    </citation>
    <scope>NUCLEOTIDE SEQUENCE [LARGE SCALE GENOMIC DNA]</scope>
    <source>
        <strain evidence="5 6">YIM 48858</strain>
    </source>
</reference>
<dbReference type="PANTHER" id="PTHR43434">
    <property type="entry name" value="PHOSPHOGLYCOLATE PHOSPHATASE"/>
    <property type="match status" value="1"/>
</dbReference>
<comment type="caution">
    <text evidence="5">The sequence shown here is derived from an EMBL/GenBank/DDBJ whole genome shotgun (WGS) entry which is preliminary data.</text>
</comment>
<keyword evidence="5" id="KW-0378">Hydrolase</keyword>
<dbReference type="RefSeq" id="WP_139079634.1">
    <property type="nucleotide sequence ID" value="NZ_VDFV01000001.1"/>
</dbReference>
<dbReference type="InterPro" id="IPR023214">
    <property type="entry name" value="HAD_sf"/>
</dbReference>
<dbReference type="AlphaFoldDB" id="A0A5C4NKX3"/>
<organism evidence="5 6">
    <name type="scientific">Rubellimicrobium roseum</name>
    <dbReference type="NCBI Taxonomy" id="687525"/>
    <lineage>
        <taxon>Bacteria</taxon>
        <taxon>Pseudomonadati</taxon>
        <taxon>Pseudomonadota</taxon>
        <taxon>Alphaproteobacteria</taxon>
        <taxon>Rhodobacterales</taxon>
        <taxon>Roseobacteraceae</taxon>
        <taxon>Rubellimicrobium</taxon>
    </lineage>
</organism>
<dbReference type="InterPro" id="IPR050155">
    <property type="entry name" value="HAD-like_hydrolase_sf"/>
</dbReference>
<gene>
    <name evidence="5" type="ORF">FHG71_00420</name>
</gene>
<evidence type="ECO:0000256" key="3">
    <source>
        <dbReference type="ARBA" id="ARBA00006171"/>
    </source>
</evidence>
<dbReference type="Gene3D" id="1.10.150.240">
    <property type="entry name" value="Putative phosphatase, domain 2"/>
    <property type="match status" value="1"/>
</dbReference>
<dbReference type="Proteomes" id="UP000305709">
    <property type="component" value="Unassembled WGS sequence"/>
</dbReference>
<comment type="pathway">
    <text evidence="2">Organic acid metabolism; glycolate biosynthesis; glycolate from 2-phosphoglycolate: step 1/1.</text>
</comment>
<dbReference type="GO" id="GO:0005829">
    <property type="term" value="C:cytosol"/>
    <property type="evidence" value="ECO:0007669"/>
    <property type="project" value="TreeGrafter"/>
</dbReference>
<evidence type="ECO:0000313" key="5">
    <source>
        <dbReference type="EMBL" id="TNC74640.1"/>
    </source>
</evidence>
<dbReference type="InterPro" id="IPR023198">
    <property type="entry name" value="PGP-like_dom2"/>
</dbReference>
<dbReference type="GO" id="GO:0006281">
    <property type="term" value="P:DNA repair"/>
    <property type="evidence" value="ECO:0007669"/>
    <property type="project" value="TreeGrafter"/>
</dbReference>
<evidence type="ECO:0000256" key="2">
    <source>
        <dbReference type="ARBA" id="ARBA00004818"/>
    </source>
</evidence>
<dbReference type="EMBL" id="VDFV01000001">
    <property type="protein sequence ID" value="TNC74640.1"/>
    <property type="molecule type" value="Genomic_DNA"/>
</dbReference>
<evidence type="ECO:0000256" key="4">
    <source>
        <dbReference type="ARBA" id="ARBA00013078"/>
    </source>
</evidence>
<dbReference type="NCBIfam" id="TIGR01549">
    <property type="entry name" value="HAD-SF-IA-v1"/>
    <property type="match status" value="1"/>
</dbReference>
<dbReference type="SFLD" id="SFLDG01129">
    <property type="entry name" value="C1.5:_HAD__Beta-PGM__Phosphata"/>
    <property type="match status" value="1"/>
</dbReference>
<dbReference type="InterPro" id="IPR006439">
    <property type="entry name" value="HAD-SF_hydro_IA"/>
</dbReference>
<proteinExistence type="inferred from homology"/>
<keyword evidence="6" id="KW-1185">Reference proteome</keyword>
<evidence type="ECO:0000256" key="1">
    <source>
        <dbReference type="ARBA" id="ARBA00000830"/>
    </source>
</evidence>
<comment type="similarity">
    <text evidence="3">Belongs to the HAD-like hydrolase superfamily. CbbY/CbbZ/Gph/YieH family.</text>
</comment>
<dbReference type="Pfam" id="PF00702">
    <property type="entry name" value="Hydrolase"/>
    <property type="match status" value="1"/>
</dbReference>
<evidence type="ECO:0000313" key="6">
    <source>
        <dbReference type="Proteomes" id="UP000305709"/>
    </source>
</evidence>
<name>A0A5C4NKX3_9RHOB</name>
<accession>A0A5C4NKX3</accession>
<dbReference type="OrthoDB" id="9797743at2"/>
<comment type="catalytic activity">
    <reaction evidence="1">
        <text>2-phosphoglycolate + H2O = glycolate + phosphate</text>
        <dbReference type="Rhea" id="RHEA:14369"/>
        <dbReference type="ChEBI" id="CHEBI:15377"/>
        <dbReference type="ChEBI" id="CHEBI:29805"/>
        <dbReference type="ChEBI" id="CHEBI:43474"/>
        <dbReference type="ChEBI" id="CHEBI:58033"/>
        <dbReference type="EC" id="3.1.3.18"/>
    </reaction>
</comment>
<dbReference type="EC" id="3.1.3.18" evidence="4"/>
<dbReference type="SFLD" id="SFLDS00003">
    <property type="entry name" value="Haloacid_Dehalogenase"/>
    <property type="match status" value="1"/>
</dbReference>
<dbReference type="SUPFAM" id="SSF56784">
    <property type="entry name" value="HAD-like"/>
    <property type="match status" value="1"/>
</dbReference>
<dbReference type="InterPro" id="IPR036412">
    <property type="entry name" value="HAD-like_sf"/>
</dbReference>